<dbReference type="GO" id="GO:0000976">
    <property type="term" value="F:transcription cis-regulatory region binding"/>
    <property type="evidence" value="ECO:0007669"/>
    <property type="project" value="TreeGrafter"/>
</dbReference>
<evidence type="ECO:0000256" key="2">
    <source>
        <dbReference type="PIRSR" id="PIRSR602481-2"/>
    </source>
</evidence>
<dbReference type="OrthoDB" id="594893at2"/>
<name>A0A1I1DYH6_9BACT</name>
<dbReference type="PANTHER" id="PTHR33202">
    <property type="entry name" value="ZINC UPTAKE REGULATION PROTEIN"/>
    <property type="match status" value="1"/>
</dbReference>
<dbReference type="InterPro" id="IPR036388">
    <property type="entry name" value="WH-like_DNA-bd_sf"/>
</dbReference>
<dbReference type="Pfam" id="PF01475">
    <property type="entry name" value="FUR"/>
    <property type="match status" value="1"/>
</dbReference>
<evidence type="ECO:0000313" key="4">
    <source>
        <dbReference type="Proteomes" id="UP000199514"/>
    </source>
</evidence>
<protein>
    <submittedName>
        <fullName evidence="3">Fur family transcriptional regulator, ferric uptake regulator</fullName>
    </submittedName>
</protein>
<dbReference type="STRING" id="927664.SAMN05421780_101514"/>
<organism evidence="3 4">
    <name type="scientific">Flexibacter flexilis DSM 6793</name>
    <dbReference type="NCBI Taxonomy" id="927664"/>
    <lineage>
        <taxon>Bacteria</taxon>
        <taxon>Pseudomonadati</taxon>
        <taxon>Bacteroidota</taxon>
        <taxon>Cytophagia</taxon>
        <taxon>Cytophagales</taxon>
        <taxon>Flexibacteraceae</taxon>
        <taxon>Flexibacter</taxon>
    </lineage>
</organism>
<evidence type="ECO:0000256" key="1">
    <source>
        <dbReference type="PIRSR" id="PIRSR602481-1"/>
    </source>
</evidence>
<gene>
    <name evidence="3" type="ORF">SAMN05421780_101514</name>
</gene>
<accession>A0A1I1DYH6</accession>
<proteinExistence type="predicted"/>
<dbReference type="GO" id="GO:0008270">
    <property type="term" value="F:zinc ion binding"/>
    <property type="evidence" value="ECO:0007669"/>
    <property type="project" value="TreeGrafter"/>
</dbReference>
<dbReference type="GO" id="GO:0045892">
    <property type="term" value="P:negative regulation of DNA-templated transcription"/>
    <property type="evidence" value="ECO:0007669"/>
    <property type="project" value="TreeGrafter"/>
</dbReference>
<reference evidence="3 4" key="1">
    <citation type="submission" date="2016-10" db="EMBL/GenBank/DDBJ databases">
        <authorList>
            <person name="de Groot N.N."/>
        </authorList>
    </citation>
    <scope>NUCLEOTIDE SEQUENCE [LARGE SCALE GENOMIC DNA]</scope>
    <source>
        <strain evidence="3 4">DSM 6793</strain>
    </source>
</reference>
<feature type="binding site" evidence="2">
    <location>
        <position position="92"/>
    </location>
    <ligand>
        <name>Fe cation</name>
        <dbReference type="ChEBI" id="CHEBI:24875"/>
    </ligand>
</feature>
<comment type="cofactor">
    <cofactor evidence="2">
        <name>Mn(2+)</name>
        <dbReference type="ChEBI" id="CHEBI:29035"/>
    </cofactor>
    <cofactor evidence="2">
        <name>Fe(2+)</name>
        <dbReference type="ChEBI" id="CHEBI:29033"/>
    </cofactor>
    <text evidence="2">Binds 1 Mn(2+) or Fe(2+) ion per subunit.</text>
</comment>
<keyword evidence="1" id="KW-0862">Zinc</keyword>
<dbReference type="EMBL" id="FOLE01000001">
    <property type="protein sequence ID" value="SFB79452.1"/>
    <property type="molecule type" value="Genomic_DNA"/>
</dbReference>
<feature type="binding site" evidence="1">
    <location>
        <position position="100"/>
    </location>
    <ligand>
        <name>Zn(2+)</name>
        <dbReference type="ChEBI" id="CHEBI:29105"/>
    </ligand>
</feature>
<feature type="binding site" evidence="1">
    <location>
        <position position="136"/>
    </location>
    <ligand>
        <name>Zn(2+)</name>
        <dbReference type="ChEBI" id="CHEBI:29105"/>
    </ligand>
</feature>
<comment type="cofactor">
    <cofactor evidence="1">
        <name>Zn(2+)</name>
        <dbReference type="ChEBI" id="CHEBI:29105"/>
    </cofactor>
    <text evidence="1">Binds 1 zinc ion per subunit.</text>
</comment>
<keyword evidence="4" id="KW-1185">Reference proteome</keyword>
<dbReference type="Proteomes" id="UP000199514">
    <property type="component" value="Unassembled WGS sequence"/>
</dbReference>
<evidence type="ECO:0000313" key="3">
    <source>
        <dbReference type="EMBL" id="SFB79452.1"/>
    </source>
</evidence>
<feature type="binding site" evidence="2">
    <location>
        <position position="94"/>
    </location>
    <ligand>
        <name>Fe cation</name>
        <dbReference type="ChEBI" id="CHEBI:24875"/>
    </ligand>
</feature>
<dbReference type="SUPFAM" id="SSF46785">
    <property type="entry name" value="Winged helix' DNA-binding domain"/>
    <property type="match status" value="1"/>
</dbReference>
<feature type="binding site" evidence="1">
    <location>
        <position position="103"/>
    </location>
    <ligand>
        <name>Zn(2+)</name>
        <dbReference type="ChEBI" id="CHEBI:29105"/>
    </ligand>
</feature>
<keyword evidence="2" id="KW-0408">Iron</keyword>
<dbReference type="GO" id="GO:0003700">
    <property type="term" value="F:DNA-binding transcription factor activity"/>
    <property type="evidence" value="ECO:0007669"/>
    <property type="project" value="InterPro"/>
</dbReference>
<dbReference type="AlphaFoldDB" id="A0A1I1DYH6"/>
<dbReference type="InterPro" id="IPR002481">
    <property type="entry name" value="FUR"/>
</dbReference>
<dbReference type="RefSeq" id="WP_091506752.1">
    <property type="nucleotide sequence ID" value="NZ_FOLE01000001.1"/>
</dbReference>
<keyword evidence="1" id="KW-0479">Metal-binding</keyword>
<feature type="binding site" evidence="1">
    <location>
        <position position="139"/>
    </location>
    <ligand>
        <name>Zn(2+)</name>
        <dbReference type="ChEBI" id="CHEBI:29105"/>
    </ligand>
</feature>
<dbReference type="PANTHER" id="PTHR33202:SF22">
    <property type="entry name" value="HYDROGEN PEROXIDE SENSITIVE REPRESSOR"/>
    <property type="match status" value="1"/>
</dbReference>
<dbReference type="InterPro" id="IPR036390">
    <property type="entry name" value="WH_DNA-bd_sf"/>
</dbReference>
<dbReference type="GO" id="GO:1900376">
    <property type="term" value="P:regulation of secondary metabolite biosynthetic process"/>
    <property type="evidence" value="ECO:0007669"/>
    <property type="project" value="TreeGrafter"/>
</dbReference>
<dbReference type="Gene3D" id="1.10.10.10">
    <property type="entry name" value="Winged helix-like DNA-binding domain superfamily/Winged helix DNA-binding domain"/>
    <property type="match status" value="1"/>
</dbReference>
<sequence length="142" mass="15935">MNISIKSILKAHDLRLTEPREHILQLFLDKAYALSQPYIESSVNAAIDRVTVYRTLKTFVEKGIIHKVPDDTETAHYALCSPACEGGHGHHHHDHVHFKCVSCNLTQCIDNVHIPKITLPTGYQFLEANLLVQGVCDKCHSA</sequence>